<accession>A0AAD9KGM5</accession>
<proteinExistence type="predicted"/>
<name>A0AAD9KGM5_RIDPI</name>
<keyword evidence="3" id="KW-1185">Reference proteome</keyword>
<evidence type="ECO:0000256" key="1">
    <source>
        <dbReference type="SAM" id="MobiDB-lite"/>
    </source>
</evidence>
<feature type="region of interest" description="Disordered" evidence="1">
    <location>
        <begin position="83"/>
        <end position="119"/>
    </location>
</feature>
<comment type="caution">
    <text evidence="2">The sequence shown here is derived from an EMBL/GenBank/DDBJ whole genome shotgun (WGS) entry which is preliminary data.</text>
</comment>
<organism evidence="2 3">
    <name type="scientific">Ridgeia piscesae</name>
    <name type="common">Tubeworm</name>
    <dbReference type="NCBI Taxonomy" id="27915"/>
    <lineage>
        <taxon>Eukaryota</taxon>
        <taxon>Metazoa</taxon>
        <taxon>Spiralia</taxon>
        <taxon>Lophotrochozoa</taxon>
        <taxon>Annelida</taxon>
        <taxon>Polychaeta</taxon>
        <taxon>Sedentaria</taxon>
        <taxon>Canalipalpata</taxon>
        <taxon>Sabellida</taxon>
        <taxon>Siboglinidae</taxon>
        <taxon>Ridgeia</taxon>
    </lineage>
</organism>
<reference evidence="2" key="1">
    <citation type="journal article" date="2023" name="Mol. Biol. Evol.">
        <title>Third-Generation Sequencing Reveals the Adaptive Role of the Epigenome in Three Deep-Sea Polychaetes.</title>
        <authorList>
            <person name="Perez M."/>
            <person name="Aroh O."/>
            <person name="Sun Y."/>
            <person name="Lan Y."/>
            <person name="Juniper S.K."/>
            <person name="Young C.R."/>
            <person name="Angers B."/>
            <person name="Qian P.Y."/>
        </authorList>
    </citation>
    <scope>NUCLEOTIDE SEQUENCE</scope>
    <source>
        <strain evidence="2">R07B-5</strain>
    </source>
</reference>
<dbReference type="EMBL" id="JAODUO010001117">
    <property type="protein sequence ID" value="KAK2170986.1"/>
    <property type="molecule type" value="Genomic_DNA"/>
</dbReference>
<sequence>MVKQQHTLRHCDTITTSATTRYGPDNDIAPRLASSDNFVDAWSGETGNDNVLNTPALDKINAEALTRENKPTYVVANNGAASVDRSSRGLDGAGQLTPSRRSLRQEHRRMVKTRQTQIV</sequence>
<evidence type="ECO:0000313" key="2">
    <source>
        <dbReference type="EMBL" id="KAK2170986.1"/>
    </source>
</evidence>
<gene>
    <name evidence="2" type="ORF">NP493_1119g00002</name>
</gene>
<dbReference type="AlphaFoldDB" id="A0AAD9KGM5"/>
<protein>
    <submittedName>
        <fullName evidence="2">Uncharacterized protein</fullName>
    </submittedName>
</protein>
<dbReference type="Proteomes" id="UP001209878">
    <property type="component" value="Unassembled WGS sequence"/>
</dbReference>
<evidence type="ECO:0000313" key="3">
    <source>
        <dbReference type="Proteomes" id="UP001209878"/>
    </source>
</evidence>